<dbReference type="AlphaFoldDB" id="A0AB34FU99"/>
<dbReference type="Proteomes" id="UP001163105">
    <property type="component" value="Unassembled WGS sequence"/>
</dbReference>
<dbReference type="GO" id="GO:0005737">
    <property type="term" value="C:cytoplasm"/>
    <property type="evidence" value="ECO:0007669"/>
    <property type="project" value="TreeGrafter"/>
</dbReference>
<comment type="caution">
    <text evidence="6">The sequence shown here is derived from an EMBL/GenBank/DDBJ whole genome shotgun (WGS) entry which is preliminary data.</text>
</comment>
<evidence type="ECO:0000256" key="1">
    <source>
        <dbReference type="ARBA" id="ARBA00022617"/>
    </source>
</evidence>
<feature type="region of interest" description="Disordered" evidence="4">
    <location>
        <begin position="89"/>
        <end position="300"/>
    </location>
</feature>
<evidence type="ECO:0000259" key="5">
    <source>
        <dbReference type="PROSITE" id="PS50255"/>
    </source>
</evidence>
<dbReference type="InterPro" id="IPR036400">
    <property type="entry name" value="Cyt_B5-like_heme/steroid_sf"/>
</dbReference>
<dbReference type="GO" id="GO:0046872">
    <property type="term" value="F:metal ion binding"/>
    <property type="evidence" value="ECO:0007669"/>
    <property type="project" value="UniProtKB-KW"/>
</dbReference>
<evidence type="ECO:0000313" key="7">
    <source>
        <dbReference type="Proteomes" id="UP001163105"/>
    </source>
</evidence>
<keyword evidence="7" id="KW-1185">Reference proteome</keyword>
<dbReference type="SUPFAM" id="SSF55856">
    <property type="entry name" value="Cytochrome b5-like heme/steroid binding domain"/>
    <property type="match status" value="1"/>
</dbReference>
<keyword evidence="2" id="KW-0479">Metal-binding</keyword>
<feature type="domain" description="Cytochrome b5 heme-binding" evidence="5">
    <location>
        <begin position="303"/>
        <end position="381"/>
    </location>
</feature>
<accession>A0AB34FU99</accession>
<sequence>MISGVFFVISTLDDDDDDDDVHPSPPPAAERPQRQTPPSERAAAHPSPGIVMGLLGSSVIVASLVYLLVCRPEWLLVPMLRWLGFGGATGPESAKAHEKEGREEPHTDKDTAPRIRNGATASNGSAHQQQQQQPGAASATEKTRRDMMAMPPPPPPPPTIQPPTIDEPDSPTTPKASAARPSQPVPTFTLSDVPSSKPAPSAMMPPPPRPSRLVPAGRVPSLPQFPAPNSAQRARGPVPNRGPPSSQTLSAGGGLAPPPTHSSKPQKPSKKIILDPGHSPLDWARISGPNADLRGLDDPSTPYLRVTPSMLKRQTGRKGKDAWMALNGKVYNVTPYAKFHPGGVPELMRGAGRDGTKLFGEIHPWVNYETMLAACLIGLLVEEPEPGKEESEMDKMD</sequence>
<feature type="compositionally biased region" description="Pro residues" evidence="4">
    <location>
        <begin position="150"/>
        <end position="161"/>
    </location>
</feature>
<dbReference type="InterPro" id="IPR051872">
    <property type="entry name" value="Cytochrome_b5/Flavoprotein_Rdt"/>
</dbReference>
<feature type="compositionally biased region" description="Basic and acidic residues" evidence="4">
    <location>
        <begin position="94"/>
        <end position="113"/>
    </location>
</feature>
<keyword evidence="1" id="KW-0349">Heme</keyword>
<reference evidence="6" key="1">
    <citation type="submission" date="2023-01" db="EMBL/GenBank/DDBJ databases">
        <title>The growth and conidiation of Purpureocillium lavendulum are regulated by nitrogen source and histone H3K14 acetylation.</title>
        <authorList>
            <person name="Tang P."/>
            <person name="Han J."/>
            <person name="Zhang C."/>
            <person name="Tang P."/>
            <person name="Qi F."/>
            <person name="Zhang K."/>
            <person name="Liang L."/>
        </authorList>
    </citation>
    <scope>NUCLEOTIDE SEQUENCE</scope>
    <source>
        <strain evidence="6">YMF1.00683</strain>
    </source>
</reference>
<dbReference type="PANTHER" id="PTHR46237:SF1">
    <property type="entry name" value="CYTOCHROME B5 REDUCTASE 4"/>
    <property type="match status" value="1"/>
</dbReference>
<organism evidence="6 7">
    <name type="scientific">Purpureocillium lavendulum</name>
    <dbReference type="NCBI Taxonomy" id="1247861"/>
    <lineage>
        <taxon>Eukaryota</taxon>
        <taxon>Fungi</taxon>
        <taxon>Dikarya</taxon>
        <taxon>Ascomycota</taxon>
        <taxon>Pezizomycotina</taxon>
        <taxon>Sordariomycetes</taxon>
        <taxon>Hypocreomycetidae</taxon>
        <taxon>Hypocreales</taxon>
        <taxon>Ophiocordycipitaceae</taxon>
        <taxon>Purpureocillium</taxon>
    </lineage>
</organism>
<dbReference type="EMBL" id="JAQHRD010000003">
    <property type="protein sequence ID" value="KAJ6442687.1"/>
    <property type="molecule type" value="Genomic_DNA"/>
</dbReference>
<dbReference type="InterPro" id="IPR001199">
    <property type="entry name" value="Cyt_B5-like_heme/steroid-bd"/>
</dbReference>
<dbReference type="PROSITE" id="PS50255">
    <property type="entry name" value="CYTOCHROME_B5_2"/>
    <property type="match status" value="1"/>
</dbReference>
<dbReference type="GO" id="GO:0020037">
    <property type="term" value="F:heme binding"/>
    <property type="evidence" value="ECO:0007669"/>
    <property type="project" value="TreeGrafter"/>
</dbReference>
<dbReference type="GO" id="GO:0004128">
    <property type="term" value="F:cytochrome-b5 reductase activity, acting on NAD(P)H"/>
    <property type="evidence" value="ECO:0007669"/>
    <property type="project" value="TreeGrafter"/>
</dbReference>
<dbReference type="SMART" id="SM01117">
    <property type="entry name" value="Cyt-b5"/>
    <property type="match status" value="1"/>
</dbReference>
<dbReference type="FunFam" id="3.10.120.10:FF:000001">
    <property type="entry name" value="Cytochrome b5 reductase 4"/>
    <property type="match status" value="1"/>
</dbReference>
<evidence type="ECO:0000256" key="2">
    <source>
        <dbReference type="ARBA" id="ARBA00022723"/>
    </source>
</evidence>
<evidence type="ECO:0000256" key="3">
    <source>
        <dbReference type="ARBA" id="ARBA00023004"/>
    </source>
</evidence>
<dbReference type="PANTHER" id="PTHR46237">
    <property type="entry name" value="CYTOCHROME B5 REDUCTASE 4 FAMILY MEMBER"/>
    <property type="match status" value="1"/>
</dbReference>
<dbReference type="Pfam" id="PF00173">
    <property type="entry name" value="Cyt-b5"/>
    <property type="match status" value="1"/>
</dbReference>
<evidence type="ECO:0000313" key="6">
    <source>
        <dbReference type="EMBL" id="KAJ6442687.1"/>
    </source>
</evidence>
<proteinExistence type="predicted"/>
<keyword evidence="3" id="KW-0408">Iron</keyword>
<name>A0AB34FU99_9HYPO</name>
<protein>
    <submittedName>
        <fullName evidence="6">Cytochrome b5</fullName>
    </submittedName>
</protein>
<evidence type="ECO:0000256" key="4">
    <source>
        <dbReference type="SAM" id="MobiDB-lite"/>
    </source>
</evidence>
<feature type="region of interest" description="Disordered" evidence="4">
    <location>
        <begin position="10"/>
        <end position="45"/>
    </location>
</feature>
<dbReference type="Gene3D" id="3.10.120.10">
    <property type="entry name" value="Cytochrome b5-like heme/steroid binding domain"/>
    <property type="match status" value="1"/>
</dbReference>
<gene>
    <name evidence="6" type="ORF">O9K51_03862</name>
</gene>